<feature type="transmembrane region" description="Helical" evidence="7">
    <location>
        <begin position="148"/>
        <end position="168"/>
    </location>
</feature>
<keyword evidence="5 7" id="KW-1133">Transmembrane helix</keyword>
<dbReference type="eggNOG" id="COG0697">
    <property type="taxonomic scope" value="Bacteria"/>
</dbReference>
<feature type="transmembrane region" description="Helical" evidence="7">
    <location>
        <begin position="244"/>
        <end position="263"/>
    </location>
</feature>
<feature type="transmembrane region" description="Helical" evidence="7">
    <location>
        <begin position="214"/>
        <end position="232"/>
    </location>
</feature>
<evidence type="ECO:0000256" key="7">
    <source>
        <dbReference type="SAM" id="Phobius"/>
    </source>
</evidence>
<sequence>MTNTKNIPKGIGDLLLLITAIVWGGGFIGVSKSLDTLSPFYMIAIRFAIASVLMIILFWKKFKAIKKEDLLPGCMIGTFLFLGFTFQTVGALYISVGKLSFLTALNVIIVPFLTFVVFKQHIKKYNLIAGLIAVVGFGFLNLNQEAGFSIGVGELLGILCAVFFAAHITVLGQYADKMDAIVLAILQMITCCVLGFICALLFEEPPKAITMEMAIPVVYLGVFSSFCAFLCQTIGQKYTSASRAAIILCMESVFGTALSVLILKEALTLQMIIGATLILAAVITAEYMHVRSEKSETAKEQLIINNE</sequence>
<dbReference type="RefSeq" id="WP_013658375.1">
    <property type="nucleotide sequence ID" value="NC_015275.1"/>
</dbReference>
<evidence type="ECO:0000313" key="9">
    <source>
        <dbReference type="EMBL" id="ADZ85099.1"/>
    </source>
</evidence>
<keyword evidence="10" id="KW-1185">Reference proteome</keyword>
<comment type="subcellular location">
    <subcellularLocation>
        <location evidence="1">Cell membrane</location>
        <topology evidence="1">Multi-pass membrane protein</topology>
    </subcellularLocation>
</comment>
<dbReference type="InterPro" id="IPR000620">
    <property type="entry name" value="EamA_dom"/>
</dbReference>
<proteinExistence type="inferred from homology"/>
<evidence type="ECO:0000256" key="3">
    <source>
        <dbReference type="ARBA" id="ARBA00022475"/>
    </source>
</evidence>
<feature type="transmembrane region" description="Helical" evidence="7">
    <location>
        <begin position="180"/>
        <end position="202"/>
    </location>
</feature>
<feature type="transmembrane region" description="Helical" evidence="7">
    <location>
        <begin position="12"/>
        <end position="34"/>
    </location>
</feature>
<reference evidence="9 10" key="1">
    <citation type="journal article" date="2011" name="J. Bacteriol.">
        <title>Complete genome sequence of the cellulose-degrading bacterium Cellulosilyticum lentocellum.</title>
        <authorList>
            <consortium name="US DOE Joint Genome Institute"/>
            <person name="Miller D.A."/>
            <person name="Suen G."/>
            <person name="Bruce D."/>
            <person name="Copeland A."/>
            <person name="Cheng J.F."/>
            <person name="Detter C."/>
            <person name="Goodwin L.A."/>
            <person name="Han C.S."/>
            <person name="Hauser L.J."/>
            <person name="Land M.L."/>
            <person name="Lapidus A."/>
            <person name="Lucas S."/>
            <person name="Meincke L."/>
            <person name="Pitluck S."/>
            <person name="Tapia R."/>
            <person name="Teshima H."/>
            <person name="Woyke T."/>
            <person name="Fox B.G."/>
            <person name="Angert E.R."/>
            <person name="Currie C.R."/>
        </authorList>
    </citation>
    <scope>NUCLEOTIDE SEQUENCE [LARGE SCALE GENOMIC DNA]</scope>
    <source>
        <strain evidence="10">ATCC 49066 / DSM 5427 / NCIMB 11756 / RHM5</strain>
    </source>
</reference>
<dbReference type="PANTHER" id="PTHR42920">
    <property type="entry name" value="OS03G0707200 PROTEIN-RELATED"/>
    <property type="match status" value="1"/>
</dbReference>
<feature type="transmembrane region" description="Helical" evidence="7">
    <location>
        <begin position="40"/>
        <end position="59"/>
    </location>
</feature>
<evidence type="ECO:0000256" key="5">
    <source>
        <dbReference type="ARBA" id="ARBA00022989"/>
    </source>
</evidence>
<evidence type="ECO:0000256" key="2">
    <source>
        <dbReference type="ARBA" id="ARBA00007362"/>
    </source>
</evidence>
<evidence type="ECO:0000256" key="4">
    <source>
        <dbReference type="ARBA" id="ARBA00022692"/>
    </source>
</evidence>
<dbReference type="Pfam" id="PF00892">
    <property type="entry name" value="EamA"/>
    <property type="match status" value="2"/>
</dbReference>
<dbReference type="InterPro" id="IPR037185">
    <property type="entry name" value="EmrE-like"/>
</dbReference>
<dbReference type="AlphaFoldDB" id="F2JRR9"/>
<protein>
    <recommendedName>
        <fullName evidence="8">EamA domain-containing protein</fullName>
    </recommendedName>
</protein>
<feature type="transmembrane region" description="Helical" evidence="7">
    <location>
        <begin position="99"/>
        <end position="118"/>
    </location>
</feature>
<organism evidence="9 10">
    <name type="scientific">Cellulosilyticum lentocellum (strain ATCC 49066 / DSM 5427 / NCIMB 11756 / RHM5)</name>
    <name type="common">Clostridium lentocellum</name>
    <dbReference type="NCBI Taxonomy" id="642492"/>
    <lineage>
        <taxon>Bacteria</taxon>
        <taxon>Bacillati</taxon>
        <taxon>Bacillota</taxon>
        <taxon>Clostridia</taxon>
        <taxon>Lachnospirales</taxon>
        <taxon>Cellulosilyticaceae</taxon>
        <taxon>Cellulosilyticum</taxon>
    </lineage>
</organism>
<evidence type="ECO:0000259" key="8">
    <source>
        <dbReference type="Pfam" id="PF00892"/>
    </source>
</evidence>
<keyword evidence="4 7" id="KW-0812">Transmembrane</keyword>
<dbReference type="Proteomes" id="UP000008467">
    <property type="component" value="Chromosome"/>
</dbReference>
<dbReference type="SUPFAM" id="SSF103481">
    <property type="entry name" value="Multidrug resistance efflux transporter EmrE"/>
    <property type="match status" value="2"/>
</dbReference>
<name>F2JRR9_CELLD</name>
<keyword evidence="6 7" id="KW-0472">Membrane</keyword>
<feature type="domain" description="EamA" evidence="8">
    <location>
        <begin position="153"/>
        <end position="283"/>
    </location>
</feature>
<feature type="transmembrane region" description="Helical" evidence="7">
    <location>
        <begin position="71"/>
        <end position="93"/>
    </location>
</feature>
<feature type="transmembrane region" description="Helical" evidence="7">
    <location>
        <begin position="125"/>
        <end position="142"/>
    </location>
</feature>
<dbReference type="KEGG" id="cle:Clole_3412"/>
<comment type="similarity">
    <text evidence="2">Belongs to the EamA transporter family.</text>
</comment>
<dbReference type="STRING" id="642492.Clole_3412"/>
<feature type="transmembrane region" description="Helical" evidence="7">
    <location>
        <begin position="269"/>
        <end position="290"/>
    </location>
</feature>
<accession>F2JRR9</accession>
<evidence type="ECO:0000256" key="6">
    <source>
        <dbReference type="ARBA" id="ARBA00023136"/>
    </source>
</evidence>
<evidence type="ECO:0000256" key="1">
    <source>
        <dbReference type="ARBA" id="ARBA00004651"/>
    </source>
</evidence>
<dbReference type="PANTHER" id="PTHR42920:SF5">
    <property type="entry name" value="EAMA DOMAIN-CONTAINING PROTEIN"/>
    <property type="match status" value="1"/>
</dbReference>
<dbReference type="GO" id="GO:0005886">
    <property type="term" value="C:plasma membrane"/>
    <property type="evidence" value="ECO:0007669"/>
    <property type="project" value="UniProtKB-SubCell"/>
</dbReference>
<dbReference type="InterPro" id="IPR051258">
    <property type="entry name" value="Diverse_Substrate_Transporter"/>
</dbReference>
<feature type="domain" description="EamA" evidence="8">
    <location>
        <begin position="11"/>
        <end position="141"/>
    </location>
</feature>
<gene>
    <name evidence="9" type="ordered locus">Clole_3412</name>
</gene>
<dbReference type="HOGENOM" id="CLU_033863_21_3_9"/>
<dbReference type="EMBL" id="CP002582">
    <property type="protein sequence ID" value="ADZ85099.1"/>
    <property type="molecule type" value="Genomic_DNA"/>
</dbReference>
<evidence type="ECO:0000313" key="10">
    <source>
        <dbReference type="Proteomes" id="UP000008467"/>
    </source>
</evidence>
<keyword evidence="3" id="KW-1003">Cell membrane</keyword>